<evidence type="ECO:0000313" key="3">
    <source>
        <dbReference type="EMBL" id="KJU84613.1"/>
    </source>
</evidence>
<keyword evidence="1" id="KW-0378">Hydrolase</keyword>
<evidence type="ECO:0000313" key="4">
    <source>
        <dbReference type="Proteomes" id="UP000033423"/>
    </source>
</evidence>
<accession>A0A0F3GV99</accession>
<reference evidence="3 4" key="1">
    <citation type="submission" date="2015-02" db="EMBL/GenBank/DDBJ databases">
        <title>Single-cell genomics of uncultivated deep-branching MTB reveals a conserved set of magnetosome genes.</title>
        <authorList>
            <person name="Kolinko S."/>
            <person name="Richter M."/>
            <person name="Glockner F.O."/>
            <person name="Brachmann A."/>
            <person name="Schuler D."/>
        </authorList>
    </citation>
    <scope>NUCLEOTIDE SEQUENCE [LARGE SCALE GENOMIC DNA]</scope>
    <source>
        <strain evidence="3">TM-1</strain>
    </source>
</reference>
<sequence length="144" mass="16628">VCTEVGGEGRNMQFCNTMINYDLPWNPMRIEQRIGRIHRIGQERDVFIFNLAVKGSIESYILDVLDSKINMFELVIGEIEPILGHYADDKDFEDIVMEMWLNSNDPEALKKGFELMGDDLVKAKEQYIKTKALDSEIFGDDFEV</sequence>
<keyword evidence="4" id="KW-1185">Reference proteome</keyword>
<evidence type="ECO:0000256" key="1">
    <source>
        <dbReference type="ARBA" id="ARBA00022801"/>
    </source>
</evidence>
<dbReference type="InterPro" id="IPR049730">
    <property type="entry name" value="SNF2/RAD54-like_C"/>
</dbReference>
<name>A0A0F3GV99_9BACT</name>
<feature type="domain" description="Helicase C-terminal" evidence="2">
    <location>
        <begin position="1"/>
        <end position="80"/>
    </location>
</feature>
<dbReference type="PROSITE" id="PS51194">
    <property type="entry name" value="HELICASE_CTER"/>
    <property type="match status" value="1"/>
</dbReference>
<dbReference type="Proteomes" id="UP000033423">
    <property type="component" value="Unassembled WGS sequence"/>
</dbReference>
<dbReference type="Pfam" id="PF00271">
    <property type="entry name" value="Helicase_C"/>
    <property type="match status" value="1"/>
</dbReference>
<dbReference type="InterPro" id="IPR001650">
    <property type="entry name" value="Helicase_C-like"/>
</dbReference>
<keyword evidence="3" id="KW-0547">Nucleotide-binding</keyword>
<dbReference type="EMBL" id="LACI01001368">
    <property type="protein sequence ID" value="KJU84613.1"/>
    <property type="molecule type" value="Genomic_DNA"/>
</dbReference>
<dbReference type="GO" id="GO:0004386">
    <property type="term" value="F:helicase activity"/>
    <property type="evidence" value="ECO:0007669"/>
    <property type="project" value="UniProtKB-KW"/>
</dbReference>
<dbReference type="Gene3D" id="3.40.50.300">
    <property type="entry name" value="P-loop containing nucleotide triphosphate hydrolases"/>
    <property type="match status" value="1"/>
</dbReference>
<dbReference type="PANTHER" id="PTHR10799">
    <property type="entry name" value="SNF2/RAD54 HELICASE FAMILY"/>
    <property type="match status" value="1"/>
</dbReference>
<organism evidence="3 4">
    <name type="scientific">Candidatus Magnetobacterium bavaricum</name>
    <dbReference type="NCBI Taxonomy" id="29290"/>
    <lineage>
        <taxon>Bacteria</taxon>
        <taxon>Pseudomonadati</taxon>
        <taxon>Nitrospirota</taxon>
        <taxon>Thermodesulfovibrionia</taxon>
        <taxon>Thermodesulfovibrionales</taxon>
        <taxon>Candidatus Magnetobacteriaceae</taxon>
        <taxon>Candidatus Magnetobacterium</taxon>
    </lineage>
</organism>
<comment type="caution">
    <text evidence="3">The sequence shown here is derived from an EMBL/GenBank/DDBJ whole genome shotgun (WGS) entry which is preliminary data.</text>
</comment>
<dbReference type="GO" id="GO:0016787">
    <property type="term" value="F:hydrolase activity"/>
    <property type="evidence" value="ECO:0007669"/>
    <property type="project" value="UniProtKB-KW"/>
</dbReference>
<protein>
    <submittedName>
        <fullName evidence="3">Helicase domain-containing protein</fullName>
    </submittedName>
</protein>
<dbReference type="InterPro" id="IPR027417">
    <property type="entry name" value="P-loop_NTPase"/>
</dbReference>
<dbReference type="SUPFAM" id="SSF52540">
    <property type="entry name" value="P-loop containing nucleoside triphosphate hydrolases"/>
    <property type="match status" value="1"/>
</dbReference>
<keyword evidence="3" id="KW-0067">ATP-binding</keyword>
<proteinExistence type="predicted"/>
<dbReference type="AlphaFoldDB" id="A0A0F3GV99"/>
<evidence type="ECO:0000259" key="2">
    <source>
        <dbReference type="PROSITE" id="PS51194"/>
    </source>
</evidence>
<gene>
    <name evidence="3" type="ORF">MBAV_003193</name>
</gene>
<keyword evidence="3" id="KW-0347">Helicase</keyword>
<dbReference type="CDD" id="cd18793">
    <property type="entry name" value="SF2_C_SNF"/>
    <property type="match status" value="1"/>
</dbReference>
<feature type="non-terminal residue" evidence="3">
    <location>
        <position position="1"/>
    </location>
</feature>